<keyword evidence="3" id="KW-1185">Reference proteome</keyword>
<comment type="caution">
    <text evidence="2">The sequence shown here is derived from an EMBL/GenBank/DDBJ whole genome shotgun (WGS) entry which is preliminary data.</text>
</comment>
<gene>
    <name evidence="2" type="ORF">PCOR1329_LOCUS3227</name>
</gene>
<organism evidence="2 3">
    <name type="scientific">Prorocentrum cordatum</name>
    <dbReference type="NCBI Taxonomy" id="2364126"/>
    <lineage>
        <taxon>Eukaryota</taxon>
        <taxon>Sar</taxon>
        <taxon>Alveolata</taxon>
        <taxon>Dinophyceae</taxon>
        <taxon>Prorocentrales</taxon>
        <taxon>Prorocentraceae</taxon>
        <taxon>Prorocentrum</taxon>
    </lineage>
</organism>
<feature type="compositionally biased region" description="Basic and acidic residues" evidence="1">
    <location>
        <begin position="86"/>
        <end position="98"/>
    </location>
</feature>
<proteinExistence type="predicted"/>
<feature type="region of interest" description="Disordered" evidence="1">
    <location>
        <begin position="60"/>
        <end position="98"/>
    </location>
</feature>
<dbReference type="Proteomes" id="UP001189429">
    <property type="component" value="Unassembled WGS sequence"/>
</dbReference>
<evidence type="ECO:0000256" key="1">
    <source>
        <dbReference type="SAM" id="MobiDB-lite"/>
    </source>
</evidence>
<evidence type="ECO:0000313" key="2">
    <source>
        <dbReference type="EMBL" id="CAK0792738.1"/>
    </source>
</evidence>
<name>A0ABN9PMP5_9DINO</name>
<evidence type="ECO:0000313" key="3">
    <source>
        <dbReference type="Proteomes" id="UP001189429"/>
    </source>
</evidence>
<sequence>MIGTKGEDDPHGAGVTMADACTASSIIDDLKTDFSWFENELDAGKSIVVQKAQGHDTTRVLTPKGDAYKGNSHWTRSLDTEQSDNTYEKNDSTDERKTNKCGEVSVTVFVQEKDDWIKINLPVPDASSSSGDGMMAGFHNVMILKRCVATTLKLDCSKEKVTEYRIYRTTPGGLATGSAMKANILIKPWGMYVCALKPDSEVELDDGSKMLGNEIIMIEDSDPEDLMGRN</sequence>
<dbReference type="EMBL" id="CAUYUJ010000825">
    <property type="protein sequence ID" value="CAK0792738.1"/>
    <property type="molecule type" value="Genomic_DNA"/>
</dbReference>
<accession>A0ABN9PMP5</accession>
<reference evidence="2" key="1">
    <citation type="submission" date="2023-10" db="EMBL/GenBank/DDBJ databases">
        <authorList>
            <person name="Chen Y."/>
            <person name="Shah S."/>
            <person name="Dougan E. K."/>
            <person name="Thang M."/>
            <person name="Chan C."/>
        </authorList>
    </citation>
    <scope>NUCLEOTIDE SEQUENCE [LARGE SCALE GENOMIC DNA]</scope>
</reference>
<protein>
    <submittedName>
        <fullName evidence="2">Uncharacterized protein</fullName>
    </submittedName>
</protein>